<keyword evidence="3" id="KW-1185">Reference proteome</keyword>
<comment type="caution">
    <text evidence="2">The sequence shown here is derived from an EMBL/GenBank/DDBJ whole genome shotgun (WGS) entry which is preliminary data.</text>
</comment>
<feature type="region of interest" description="Disordered" evidence="1">
    <location>
        <begin position="1"/>
        <end position="28"/>
    </location>
</feature>
<accession>A0A4Y2S6M6</accession>
<feature type="compositionally biased region" description="Basic and acidic residues" evidence="1">
    <location>
        <begin position="1"/>
        <end position="10"/>
    </location>
</feature>
<sequence length="253" mass="29678">MIRFSDRVESFEYEPDSPPPPNTEAADRHRRETILDFDRKRYLTNMKRLFESSKDTTVVFGNLGRHPHLLTYYVDLCTNEDVSIHCRWETHSPYQDTRATDVVLRLEPDFDEIVEKPPQSQKLFVFTSHLSFSISEDHAIVVCHAGGRRIPNIVQDPPQYTFYPDVLHDRRLPIPPANSVVRVDVSQTRSKIECYLKLLNAIEVLRDHSIVLKLPDDAMSFDRELRRSKNRLGRLGHGVDKTYFFKPLWRRTE</sequence>
<dbReference type="Proteomes" id="UP000499080">
    <property type="component" value="Unassembled WGS sequence"/>
</dbReference>
<evidence type="ECO:0000313" key="3">
    <source>
        <dbReference type="Proteomes" id="UP000499080"/>
    </source>
</evidence>
<dbReference type="EMBL" id="BGPR01020120">
    <property type="protein sequence ID" value="GBN83864.1"/>
    <property type="molecule type" value="Genomic_DNA"/>
</dbReference>
<dbReference type="AlphaFoldDB" id="A0A4Y2S6M6"/>
<gene>
    <name evidence="2" type="ORF">AVEN_57372_1</name>
</gene>
<name>A0A4Y2S6M6_ARAVE</name>
<protein>
    <submittedName>
        <fullName evidence="2">Uncharacterized protein</fullName>
    </submittedName>
</protein>
<organism evidence="2 3">
    <name type="scientific">Araneus ventricosus</name>
    <name type="common">Orbweaver spider</name>
    <name type="synonym">Epeira ventricosa</name>
    <dbReference type="NCBI Taxonomy" id="182803"/>
    <lineage>
        <taxon>Eukaryota</taxon>
        <taxon>Metazoa</taxon>
        <taxon>Ecdysozoa</taxon>
        <taxon>Arthropoda</taxon>
        <taxon>Chelicerata</taxon>
        <taxon>Arachnida</taxon>
        <taxon>Araneae</taxon>
        <taxon>Araneomorphae</taxon>
        <taxon>Entelegynae</taxon>
        <taxon>Araneoidea</taxon>
        <taxon>Araneidae</taxon>
        <taxon>Araneus</taxon>
    </lineage>
</organism>
<reference evidence="2 3" key="1">
    <citation type="journal article" date="2019" name="Sci. Rep.">
        <title>Orb-weaving spider Araneus ventricosus genome elucidates the spidroin gene catalogue.</title>
        <authorList>
            <person name="Kono N."/>
            <person name="Nakamura H."/>
            <person name="Ohtoshi R."/>
            <person name="Moran D.A.P."/>
            <person name="Shinohara A."/>
            <person name="Yoshida Y."/>
            <person name="Fujiwara M."/>
            <person name="Mori M."/>
            <person name="Tomita M."/>
            <person name="Arakawa K."/>
        </authorList>
    </citation>
    <scope>NUCLEOTIDE SEQUENCE [LARGE SCALE GENOMIC DNA]</scope>
</reference>
<proteinExistence type="predicted"/>
<evidence type="ECO:0000256" key="1">
    <source>
        <dbReference type="SAM" id="MobiDB-lite"/>
    </source>
</evidence>
<evidence type="ECO:0000313" key="2">
    <source>
        <dbReference type="EMBL" id="GBN83864.1"/>
    </source>
</evidence>